<protein>
    <submittedName>
        <fullName evidence="1">Uncharacterized protein</fullName>
    </submittedName>
</protein>
<dbReference type="Proteomes" id="UP000016926">
    <property type="component" value="Unassembled WGS sequence"/>
</dbReference>
<keyword evidence="2" id="KW-1185">Reference proteome</keyword>
<dbReference type="OrthoDB" id="10305298at2759"/>
<name>M7XYJ3_RHOT1</name>
<reference evidence="1 2" key="1">
    <citation type="journal article" date="2012" name="Nat. Commun.">
        <title>A multi-omic map of the lipid-producing yeast Rhodosporidium toruloides.</title>
        <authorList>
            <person name="Zhu Z."/>
            <person name="Zhang S."/>
            <person name="Liu H."/>
            <person name="Shen H."/>
            <person name="Lin X."/>
            <person name="Yang F."/>
            <person name="Zhou Y.J."/>
            <person name="Jin G."/>
            <person name="Ye M."/>
            <person name="Zou H."/>
            <person name="Zou H."/>
            <person name="Zhao Z.K."/>
        </authorList>
    </citation>
    <scope>NUCLEOTIDE SEQUENCE [LARGE SCALE GENOMIC DNA]</scope>
    <source>
        <strain evidence="1 2">NP11</strain>
    </source>
</reference>
<dbReference type="EMBL" id="KB722643">
    <property type="protein sequence ID" value="EMS25363.1"/>
    <property type="molecule type" value="Genomic_DNA"/>
</dbReference>
<dbReference type="GeneID" id="27367104"/>
<proteinExistence type="predicted"/>
<dbReference type="HOGENOM" id="CLU_2373982_0_0_1"/>
<sequence>MKRRSIVSSLLQTTMSTQPALQSSTYPPAMQNSLQAALNNREAMDSVALDDLAPHPSQVQDEEAQTEAMHLRGGCFEIPCPGFTCDCCVIPCTIA</sequence>
<gene>
    <name evidence="1" type="ORF">RHTO_03091</name>
</gene>
<dbReference type="AlphaFoldDB" id="M7XYJ3"/>
<dbReference type="RefSeq" id="XP_016276482.1">
    <property type="nucleotide sequence ID" value="XM_016416763.1"/>
</dbReference>
<organism evidence="1 2">
    <name type="scientific">Rhodotorula toruloides (strain NP11)</name>
    <name type="common">Yeast</name>
    <name type="synonym">Rhodosporidium toruloides</name>
    <dbReference type="NCBI Taxonomy" id="1130832"/>
    <lineage>
        <taxon>Eukaryota</taxon>
        <taxon>Fungi</taxon>
        <taxon>Dikarya</taxon>
        <taxon>Basidiomycota</taxon>
        <taxon>Pucciniomycotina</taxon>
        <taxon>Microbotryomycetes</taxon>
        <taxon>Sporidiobolales</taxon>
        <taxon>Sporidiobolaceae</taxon>
        <taxon>Rhodotorula</taxon>
    </lineage>
</organism>
<evidence type="ECO:0000313" key="1">
    <source>
        <dbReference type="EMBL" id="EMS25363.1"/>
    </source>
</evidence>
<accession>M7XYJ3</accession>
<evidence type="ECO:0000313" key="2">
    <source>
        <dbReference type="Proteomes" id="UP000016926"/>
    </source>
</evidence>